<dbReference type="Proteomes" id="UP000593562">
    <property type="component" value="Unassembled WGS sequence"/>
</dbReference>
<feature type="transmembrane region" description="Helical" evidence="1">
    <location>
        <begin position="40"/>
        <end position="61"/>
    </location>
</feature>
<feature type="transmembrane region" description="Helical" evidence="1">
    <location>
        <begin position="100"/>
        <end position="123"/>
    </location>
</feature>
<feature type="transmembrane region" description="Helical" evidence="1">
    <location>
        <begin position="214"/>
        <end position="237"/>
    </location>
</feature>
<keyword evidence="1" id="KW-0812">Transmembrane</keyword>
<dbReference type="EMBL" id="JAAARO010000006">
    <property type="protein sequence ID" value="KAF5746589.1"/>
    <property type="molecule type" value="Genomic_DNA"/>
</dbReference>
<evidence type="ECO:0008006" key="4">
    <source>
        <dbReference type="Google" id="ProtNLM"/>
    </source>
</evidence>
<feature type="transmembrane region" description="Helical" evidence="1">
    <location>
        <begin position="129"/>
        <end position="153"/>
    </location>
</feature>
<comment type="caution">
    <text evidence="2">The sequence shown here is derived from an EMBL/GenBank/DDBJ whole genome shotgun (WGS) entry which is preliminary data.</text>
</comment>
<proteinExistence type="predicted"/>
<dbReference type="GO" id="GO:0016020">
    <property type="term" value="C:membrane"/>
    <property type="evidence" value="ECO:0007669"/>
    <property type="project" value="TreeGrafter"/>
</dbReference>
<dbReference type="FunCoup" id="A0A7J7DJY6">
    <property type="interactions" value="12"/>
</dbReference>
<keyword evidence="3" id="KW-1185">Reference proteome</keyword>
<evidence type="ECO:0000313" key="2">
    <source>
        <dbReference type="EMBL" id="KAF5746589.1"/>
    </source>
</evidence>
<accession>A0A7J7DJY6</accession>
<gene>
    <name evidence="2" type="ORF">HS088_TW06G00760</name>
</gene>
<dbReference type="InParanoid" id="A0A7J7DJY6"/>
<feature type="transmembrane region" description="Helical" evidence="1">
    <location>
        <begin position="282"/>
        <end position="307"/>
    </location>
</feature>
<reference evidence="2 3" key="1">
    <citation type="journal article" date="2020" name="Nat. Commun.">
        <title>Genome of Tripterygium wilfordii and identification of cytochrome P450 involved in triptolide biosynthesis.</title>
        <authorList>
            <person name="Tu L."/>
            <person name="Su P."/>
            <person name="Zhang Z."/>
            <person name="Gao L."/>
            <person name="Wang J."/>
            <person name="Hu T."/>
            <person name="Zhou J."/>
            <person name="Zhang Y."/>
            <person name="Zhao Y."/>
            <person name="Liu Y."/>
            <person name="Song Y."/>
            <person name="Tong Y."/>
            <person name="Lu Y."/>
            <person name="Yang J."/>
            <person name="Xu C."/>
            <person name="Jia M."/>
            <person name="Peters R.J."/>
            <person name="Huang L."/>
            <person name="Gao W."/>
        </authorList>
    </citation>
    <scope>NUCLEOTIDE SEQUENCE [LARGE SCALE GENOMIC DNA]</scope>
    <source>
        <strain evidence="3">cv. XIE 37</strain>
        <tissue evidence="2">Leaf</tissue>
    </source>
</reference>
<name>A0A7J7DJY6_TRIWF</name>
<keyword evidence="1" id="KW-1133">Transmembrane helix</keyword>
<dbReference type="PANTHER" id="PTHR12242:SF10">
    <property type="entry name" value="TRANSMEMBRANE PROTEIN"/>
    <property type="match status" value="1"/>
</dbReference>
<feature type="transmembrane region" description="Helical" evidence="1">
    <location>
        <begin position="319"/>
        <end position="339"/>
    </location>
</feature>
<dbReference type="PANTHER" id="PTHR12242">
    <property type="entry name" value="OS02G0130600 PROTEIN-RELATED"/>
    <property type="match status" value="1"/>
</dbReference>
<keyword evidence="1" id="KW-0472">Membrane</keyword>
<sequence>MIFGGASKSNILSFLTGSSKHTWQPVMTAETNTLSYWLNWRFFLCALWVFTSMVGASFLIWKFEGNRTSEHVRRENQRAASGSLYEDEAWKTCLKDIHPVWLLCFRIVAFTVLLSLITANVVIDGGGIFYFYTQWTFTLVTFYFGLGSSISIYRCCKTRDAARDDQAEHTNLETEQGTYVASAVEETTHRSHLFKSSNSREESRFRPTAGVWSYVFQITFQICAGAVLLTDGVFWLFLYPLLSSKDYTLSFMMVSMHSVNAVFVIGDTILNSMRFPMFRIAYFVLWTGIFVIFQWIIHACVSLWWPYPFLDLSSPYAPLWYLAVGLTHIPCYGIFALIVKGKHYWLSGKFRESYQS</sequence>
<feature type="transmembrane region" description="Helical" evidence="1">
    <location>
        <begin position="249"/>
        <end position="270"/>
    </location>
</feature>
<protein>
    <recommendedName>
        <fullName evidence="4">Transmembrane protein</fullName>
    </recommendedName>
</protein>
<evidence type="ECO:0000256" key="1">
    <source>
        <dbReference type="SAM" id="Phobius"/>
    </source>
</evidence>
<evidence type="ECO:0000313" key="3">
    <source>
        <dbReference type="Proteomes" id="UP000593562"/>
    </source>
</evidence>
<dbReference type="AlphaFoldDB" id="A0A7J7DJY6"/>
<organism evidence="2 3">
    <name type="scientific">Tripterygium wilfordii</name>
    <name type="common">Thunder God vine</name>
    <dbReference type="NCBI Taxonomy" id="458696"/>
    <lineage>
        <taxon>Eukaryota</taxon>
        <taxon>Viridiplantae</taxon>
        <taxon>Streptophyta</taxon>
        <taxon>Embryophyta</taxon>
        <taxon>Tracheophyta</taxon>
        <taxon>Spermatophyta</taxon>
        <taxon>Magnoliopsida</taxon>
        <taxon>eudicotyledons</taxon>
        <taxon>Gunneridae</taxon>
        <taxon>Pentapetalae</taxon>
        <taxon>rosids</taxon>
        <taxon>fabids</taxon>
        <taxon>Celastrales</taxon>
        <taxon>Celastraceae</taxon>
        <taxon>Tripterygium</taxon>
    </lineage>
</organism>